<protein>
    <submittedName>
        <fullName evidence="1">Uncharacterized protein</fullName>
    </submittedName>
</protein>
<evidence type="ECO:0000313" key="1">
    <source>
        <dbReference type="EMBL" id="KAJ0199543.1"/>
    </source>
</evidence>
<accession>A0A9R1V574</accession>
<comment type="caution">
    <text evidence="1">The sequence shown here is derived from an EMBL/GenBank/DDBJ whole genome shotgun (WGS) entry which is preliminary data.</text>
</comment>
<proteinExistence type="predicted"/>
<dbReference type="Proteomes" id="UP000235145">
    <property type="component" value="Unassembled WGS sequence"/>
</dbReference>
<reference evidence="1 2" key="1">
    <citation type="journal article" date="2017" name="Nat. Commun.">
        <title>Genome assembly with in vitro proximity ligation data and whole-genome triplication in lettuce.</title>
        <authorList>
            <person name="Reyes-Chin-Wo S."/>
            <person name="Wang Z."/>
            <person name="Yang X."/>
            <person name="Kozik A."/>
            <person name="Arikit S."/>
            <person name="Song C."/>
            <person name="Xia L."/>
            <person name="Froenicke L."/>
            <person name="Lavelle D.O."/>
            <person name="Truco M.J."/>
            <person name="Xia R."/>
            <person name="Zhu S."/>
            <person name="Xu C."/>
            <person name="Xu H."/>
            <person name="Xu X."/>
            <person name="Cox K."/>
            <person name="Korf I."/>
            <person name="Meyers B.C."/>
            <person name="Michelmore R.W."/>
        </authorList>
    </citation>
    <scope>NUCLEOTIDE SEQUENCE [LARGE SCALE GENOMIC DNA]</scope>
    <source>
        <strain evidence="2">cv. Salinas</strain>
        <tissue evidence="1">Seedlings</tissue>
    </source>
</reference>
<organism evidence="1 2">
    <name type="scientific">Lactuca sativa</name>
    <name type="common">Garden lettuce</name>
    <dbReference type="NCBI Taxonomy" id="4236"/>
    <lineage>
        <taxon>Eukaryota</taxon>
        <taxon>Viridiplantae</taxon>
        <taxon>Streptophyta</taxon>
        <taxon>Embryophyta</taxon>
        <taxon>Tracheophyta</taxon>
        <taxon>Spermatophyta</taxon>
        <taxon>Magnoliopsida</taxon>
        <taxon>eudicotyledons</taxon>
        <taxon>Gunneridae</taxon>
        <taxon>Pentapetalae</taxon>
        <taxon>asterids</taxon>
        <taxon>campanulids</taxon>
        <taxon>Asterales</taxon>
        <taxon>Asteraceae</taxon>
        <taxon>Cichorioideae</taxon>
        <taxon>Cichorieae</taxon>
        <taxon>Lactucinae</taxon>
        <taxon>Lactuca</taxon>
    </lineage>
</organism>
<dbReference type="AlphaFoldDB" id="A0A9R1V574"/>
<keyword evidence="2" id="KW-1185">Reference proteome</keyword>
<gene>
    <name evidence="1" type="ORF">LSAT_V11C600311620</name>
</gene>
<name>A0A9R1V574_LACSA</name>
<evidence type="ECO:0000313" key="2">
    <source>
        <dbReference type="Proteomes" id="UP000235145"/>
    </source>
</evidence>
<sequence>MVVFVSAWTDNCLNFGNRSSSRDEGAHAILKLYMQVYTGGFQEVKEKICLAVTHEFNEIKMKLASERIQVLLKCNVLSFREILYHVSHFALNEIHMQYEKKMKNRNITKIVLLNYYKTLPFT</sequence>
<dbReference type="EMBL" id="NBSK02000006">
    <property type="protein sequence ID" value="KAJ0199543.1"/>
    <property type="molecule type" value="Genomic_DNA"/>
</dbReference>